<dbReference type="InterPro" id="IPR014729">
    <property type="entry name" value="Rossmann-like_a/b/a_fold"/>
</dbReference>
<evidence type="ECO:0000259" key="11">
    <source>
        <dbReference type="Pfam" id="PF09334"/>
    </source>
</evidence>
<keyword evidence="4 10" id="KW-0436">Ligase</keyword>
<comment type="caution">
    <text evidence="13">The sequence shown here is derived from an EMBL/GenBank/DDBJ whole genome shotgun (WGS) entry which is preliminary data.</text>
</comment>
<evidence type="ECO:0000256" key="2">
    <source>
        <dbReference type="ARBA" id="ARBA00012838"/>
    </source>
</evidence>
<proteinExistence type="inferred from homology"/>
<comment type="subcellular location">
    <subcellularLocation>
        <location evidence="1">Cytoplasm</location>
    </subcellularLocation>
</comment>
<keyword evidence="8 10" id="KW-0030">Aminoacyl-tRNA synthetase</keyword>
<dbReference type="InterPro" id="IPR041872">
    <property type="entry name" value="Anticodon_Met"/>
</dbReference>
<sequence>MPKTSFISTTIPYVNAKPHLGHALEYVEADSYARHMARSGEDVFFMSGSDENSLKNVIAAERAGVSTKELVDNNVKHFEGLIGALDLRVDHFVRTSVDADHIAGAIEFWRRMQANGDIYLREYEGLYCVGCEQFYSEAELVDGKCPEHFTVPDLVSEANYFFRLSKYQDRLLEALTNGEISVVPGTRLNEVVSFVRGGLSDISISRSVGRARDWGIAVPEDPRQVMYVWIDALTNYVNGLGFVRDDERYRRYWDEADKRIHVVGKGVTRFHAVYWPAMLLSAGVPLPTDIVVHGYITFAGRKISKSLGNSVDPRELIDQYGLNAIRYMLLADFSPFSDGDFDEERLIGKYNTDLANGLGNLVSRATSMVVRYRDGVVPAGGPALEAEKVLADQVLASETASAAAMENYDHREAMTRIWDLVRRSNAYIDERSPWHLAKSTEPADVQLLDTTLQHLAAAVQQLGYLIGPFLPSAGARILATFGITDKDVPPAKDWLQGVAGISVTKPESLFPRIDVKLAEPS</sequence>
<dbReference type="EMBL" id="BOMN01000040">
    <property type="protein sequence ID" value="GIE20251.1"/>
    <property type="molecule type" value="Genomic_DNA"/>
</dbReference>
<dbReference type="GO" id="GO:0016874">
    <property type="term" value="F:ligase activity"/>
    <property type="evidence" value="ECO:0007669"/>
    <property type="project" value="UniProtKB-KW"/>
</dbReference>
<evidence type="ECO:0000256" key="5">
    <source>
        <dbReference type="ARBA" id="ARBA00022741"/>
    </source>
</evidence>
<evidence type="ECO:0000256" key="3">
    <source>
        <dbReference type="ARBA" id="ARBA00022490"/>
    </source>
</evidence>
<dbReference type="Gene3D" id="2.170.220.10">
    <property type="match status" value="1"/>
</dbReference>
<name>A0ABQ3ZNT3_9ACTN</name>
<evidence type="ECO:0000313" key="13">
    <source>
        <dbReference type="EMBL" id="GIE20251.1"/>
    </source>
</evidence>
<gene>
    <name evidence="13" type="primary">metG_1</name>
    <name evidence="13" type="ORF">Ahu01nite_033530</name>
</gene>
<dbReference type="PANTHER" id="PTHR43326:SF1">
    <property type="entry name" value="METHIONINE--TRNA LIGASE, MITOCHONDRIAL"/>
    <property type="match status" value="1"/>
</dbReference>
<feature type="domain" description="Methionyl-tRNA synthetase anticodon-binding" evidence="12">
    <location>
        <begin position="377"/>
        <end position="514"/>
    </location>
</feature>
<dbReference type="Gene3D" id="3.40.50.620">
    <property type="entry name" value="HUPs"/>
    <property type="match status" value="1"/>
</dbReference>
<reference evidence="13 14" key="1">
    <citation type="submission" date="2021-01" db="EMBL/GenBank/DDBJ databases">
        <title>Whole genome shotgun sequence of Actinoplanes humidus NBRC 14915.</title>
        <authorList>
            <person name="Komaki H."/>
            <person name="Tamura T."/>
        </authorList>
    </citation>
    <scope>NUCLEOTIDE SEQUENCE [LARGE SCALE GENOMIC DNA]</scope>
    <source>
        <strain evidence="13 14">NBRC 14915</strain>
    </source>
</reference>
<evidence type="ECO:0000256" key="8">
    <source>
        <dbReference type="ARBA" id="ARBA00023146"/>
    </source>
</evidence>
<protein>
    <recommendedName>
        <fullName evidence="2">methionine--tRNA ligase</fullName>
        <ecNumber evidence="2">6.1.1.10</ecNumber>
    </recommendedName>
    <alternativeName>
        <fullName evidence="9">Methionyl-tRNA synthetase</fullName>
    </alternativeName>
</protein>
<dbReference type="EC" id="6.1.1.10" evidence="2"/>
<evidence type="ECO:0000256" key="10">
    <source>
        <dbReference type="RuleBase" id="RU363039"/>
    </source>
</evidence>
<evidence type="ECO:0000313" key="14">
    <source>
        <dbReference type="Proteomes" id="UP000603200"/>
    </source>
</evidence>
<evidence type="ECO:0000256" key="6">
    <source>
        <dbReference type="ARBA" id="ARBA00022840"/>
    </source>
</evidence>
<keyword evidence="6 10" id="KW-0067">ATP-binding</keyword>
<dbReference type="SUPFAM" id="SSF47323">
    <property type="entry name" value="Anticodon-binding domain of a subclass of class I aminoacyl-tRNA synthetases"/>
    <property type="match status" value="1"/>
</dbReference>
<dbReference type="SUPFAM" id="SSF52374">
    <property type="entry name" value="Nucleotidylyl transferase"/>
    <property type="match status" value="1"/>
</dbReference>
<feature type="domain" description="Methionyl/Leucyl tRNA synthetase" evidence="11">
    <location>
        <begin position="6"/>
        <end position="147"/>
    </location>
</feature>
<dbReference type="PANTHER" id="PTHR43326">
    <property type="entry name" value="METHIONYL-TRNA SYNTHETASE"/>
    <property type="match status" value="1"/>
</dbReference>
<dbReference type="InterPro" id="IPR023457">
    <property type="entry name" value="Met-tRNA_synth_2"/>
</dbReference>
<accession>A0ABQ3ZNT3</accession>
<evidence type="ECO:0000256" key="4">
    <source>
        <dbReference type="ARBA" id="ARBA00022598"/>
    </source>
</evidence>
<keyword evidence="7 10" id="KW-0648">Protein biosynthesis</keyword>
<dbReference type="InterPro" id="IPR001412">
    <property type="entry name" value="aa-tRNA-synth_I_CS"/>
</dbReference>
<comment type="similarity">
    <text evidence="10">Belongs to the class-I aminoacyl-tRNA synthetase family.</text>
</comment>
<dbReference type="PROSITE" id="PS00178">
    <property type="entry name" value="AA_TRNA_LIGASE_I"/>
    <property type="match status" value="1"/>
</dbReference>
<evidence type="ECO:0000256" key="7">
    <source>
        <dbReference type="ARBA" id="ARBA00022917"/>
    </source>
</evidence>
<dbReference type="InterPro" id="IPR033911">
    <property type="entry name" value="MetRS_core"/>
</dbReference>
<dbReference type="RefSeq" id="WP_203837425.1">
    <property type="nucleotide sequence ID" value="NZ_BAAATV010000007.1"/>
</dbReference>
<dbReference type="CDD" id="cd00814">
    <property type="entry name" value="MetRS_core"/>
    <property type="match status" value="1"/>
</dbReference>
<evidence type="ECO:0000259" key="12">
    <source>
        <dbReference type="Pfam" id="PF19303"/>
    </source>
</evidence>
<evidence type="ECO:0000256" key="9">
    <source>
        <dbReference type="ARBA" id="ARBA00030904"/>
    </source>
</evidence>
<dbReference type="InterPro" id="IPR009080">
    <property type="entry name" value="tRNAsynth_Ia_anticodon-bd"/>
</dbReference>
<organism evidence="13 14">
    <name type="scientific">Winogradskya humida</name>
    <dbReference type="NCBI Taxonomy" id="113566"/>
    <lineage>
        <taxon>Bacteria</taxon>
        <taxon>Bacillati</taxon>
        <taxon>Actinomycetota</taxon>
        <taxon>Actinomycetes</taxon>
        <taxon>Micromonosporales</taxon>
        <taxon>Micromonosporaceae</taxon>
        <taxon>Winogradskya</taxon>
    </lineage>
</organism>
<dbReference type="InterPro" id="IPR015413">
    <property type="entry name" value="Methionyl/Leucyl_tRNA_Synth"/>
</dbReference>
<keyword evidence="3" id="KW-0963">Cytoplasm</keyword>
<feature type="domain" description="Methionyl/Leucyl tRNA synthetase" evidence="11">
    <location>
        <begin position="152"/>
        <end position="365"/>
    </location>
</feature>
<dbReference type="CDD" id="cd07957">
    <property type="entry name" value="Anticodon_Ia_Met"/>
    <property type="match status" value="1"/>
</dbReference>
<dbReference type="PRINTS" id="PR01041">
    <property type="entry name" value="TRNASYNTHMET"/>
</dbReference>
<keyword evidence="5 10" id="KW-0547">Nucleotide-binding</keyword>
<dbReference type="Pfam" id="PF09334">
    <property type="entry name" value="tRNA-synt_1g"/>
    <property type="match status" value="2"/>
</dbReference>
<dbReference type="Gene3D" id="1.10.730.10">
    <property type="entry name" value="Isoleucyl-tRNA Synthetase, Domain 1"/>
    <property type="match status" value="1"/>
</dbReference>
<keyword evidence="14" id="KW-1185">Reference proteome</keyword>
<evidence type="ECO:0000256" key="1">
    <source>
        <dbReference type="ARBA" id="ARBA00004496"/>
    </source>
</evidence>
<dbReference type="Proteomes" id="UP000603200">
    <property type="component" value="Unassembled WGS sequence"/>
</dbReference>
<dbReference type="Pfam" id="PF19303">
    <property type="entry name" value="Anticodon_3"/>
    <property type="match status" value="1"/>
</dbReference>